<comment type="subcellular location">
    <subcellularLocation>
        <location evidence="4">Mitochondrion membrane</location>
    </subcellularLocation>
</comment>
<evidence type="ECO:0000256" key="2">
    <source>
        <dbReference type="ARBA" id="ARBA00001936"/>
    </source>
</evidence>
<evidence type="ECO:0000256" key="17">
    <source>
        <dbReference type="ARBA" id="ARBA00075515"/>
    </source>
</evidence>
<dbReference type="EC" id="3.1.11.1" evidence="5"/>
<dbReference type="InterPro" id="IPR036397">
    <property type="entry name" value="RNaseH_sf"/>
</dbReference>
<evidence type="ECO:0000256" key="19">
    <source>
        <dbReference type="SAM" id="MobiDB-lite"/>
    </source>
</evidence>
<name>A0A9Q0Y719_9SAUR</name>
<proteinExistence type="inferred from homology"/>
<keyword evidence="23" id="KW-1185">Reference proteome</keyword>
<protein>
    <recommendedName>
        <fullName evidence="16">Exonuclease 3'-5' domain-containing protein 2</fullName>
        <ecNumber evidence="5">3.1.11.1</ecNumber>
    </recommendedName>
    <alternativeName>
        <fullName evidence="18">3'-5' exoribonuclease EXD2</fullName>
    </alternativeName>
    <alternativeName>
        <fullName evidence="17">Exonuclease 3'-5' domain-like-containing protein 2</fullName>
    </alternativeName>
</protein>
<dbReference type="GO" id="GO:0046872">
    <property type="term" value="F:metal ion binding"/>
    <property type="evidence" value="ECO:0007669"/>
    <property type="project" value="UniProtKB-KW"/>
</dbReference>
<evidence type="ECO:0000313" key="22">
    <source>
        <dbReference type="EMBL" id="KAJ7344736.1"/>
    </source>
</evidence>
<comment type="cofactor">
    <cofactor evidence="2">
        <name>Mn(2+)</name>
        <dbReference type="ChEBI" id="CHEBI:29035"/>
    </cofactor>
</comment>
<evidence type="ECO:0000256" key="1">
    <source>
        <dbReference type="ARBA" id="ARBA00000563"/>
    </source>
</evidence>
<evidence type="ECO:0000256" key="10">
    <source>
        <dbReference type="ARBA" id="ARBA00022839"/>
    </source>
</evidence>
<dbReference type="SMART" id="SM00474">
    <property type="entry name" value="35EXOc"/>
    <property type="match status" value="1"/>
</dbReference>
<dbReference type="InterPro" id="IPR051132">
    <property type="entry name" value="3-5_Exonuclease_domain"/>
</dbReference>
<evidence type="ECO:0000256" key="18">
    <source>
        <dbReference type="ARBA" id="ARBA00082634"/>
    </source>
</evidence>
<evidence type="ECO:0000256" key="6">
    <source>
        <dbReference type="ARBA" id="ARBA00022692"/>
    </source>
</evidence>
<evidence type="ECO:0000256" key="3">
    <source>
        <dbReference type="ARBA" id="ARBA00001946"/>
    </source>
</evidence>
<accession>A0A9Q0Y719</accession>
<sequence length="627" mass="70943">MLRQTAVTVTVSSLLAVVAGGLVIWKIRQRQKDKTCAAHNQREAVKKEEKENPSEEELLTLISSSTIPWLQKILEGEVIIVSATEKWNEMEPLLKKELEHCPVLGIDCEWVSTNGKKAKPVSLLQMAVASGLCLLLRLSWLTRDGQVLPKTLVDILTDGGILKGGVGCWEDACKLLQDYGVVVRGTVDLRYLAMRQSKALPQNGLSLKSLAERILSYSLDKSFHLRCSNWEEEELTQEQVVYAARDAQVSVALFLHLLRLPLLSSTAGSGPALPTWDTVLRKCQGLVDVPFKGRSSSSHGEEEENRRTSAQKRKNQKPQANGQPEGSRQTKDPRKHKRKPLGVGYSVRKSPLYENCFLHAPDGQPLCTCDRKKAQWYIDKGIGELVSTEPFIVKLQFEPSGRPESKKDYYLTIKENLCVVCGKRDSYIRKNIVPHEYRKHFPLEMKDHSSHDVLLLCTACHAVSNYYDNHLKQQLAEEFGAPMGCEEGVRLLEDPVRRQVRSAARALLNAGSLPDARKEELLHAVKDYFGSAMVSPEMLQEAAGLETRIFNERYMPHGLKVVRCFAKGGLRSLMQLERHWRQHFLDTMQPKHLPKQWSVDHNHDKMIRKYGEDFQVKISCRGTLPED</sequence>
<evidence type="ECO:0000256" key="12">
    <source>
        <dbReference type="ARBA" id="ARBA00023128"/>
    </source>
</evidence>
<feature type="domain" description="3'-5' exonuclease" evidence="21">
    <location>
        <begin position="78"/>
        <end position="262"/>
    </location>
</feature>
<comment type="cofactor">
    <cofactor evidence="3">
        <name>Mg(2+)</name>
        <dbReference type="ChEBI" id="CHEBI:18420"/>
    </cofactor>
</comment>
<dbReference type="GO" id="GO:0000175">
    <property type="term" value="F:3'-5'-RNA exonuclease activity"/>
    <property type="evidence" value="ECO:0007669"/>
    <property type="project" value="UniProtKB-ARBA"/>
</dbReference>
<organism evidence="22 23">
    <name type="scientific">Phrynocephalus forsythii</name>
    <dbReference type="NCBI Taxonomy" id="171643"/>
    <lineage>
        <taxon>Eukaryota</taxon>
        <taxon>Metazoa</taxon>
        <taxon>Chordata</taxon>
        <taxon>Craniata</taxon>
        <taxon>Vertebrata</taxon>
        <taxon>Euteleostomi</taxon>
        <taxon>Lepidosauria</taxon>
        <taxon>Squamata</taxon>
        <taxon>Bifurcata</taxon>
        <taxon>Unidentata</taxon>
        <taxon>Episquamata</taxon>
        <taxon>Toxicofera</taxon>
        <taxon>Iguania</taxon>
        <taxon>Acrodonta</taxon>
        <taxon>Agamidae</taxon>
        <taxon>Agaminae</taxon>
        <taxon>Phrynocephalus</taxon>
    </lineage>
</organism>
<feature type="region of interest" description="Disordered" evidence="19">
    <location>
        <begin position="291"/>
        <end position="343"/>
    </location>
</feature>
<keyword evidence="7" id="KW-0540">Nuclease</keyword>
<keyword evidence="6 20" id="KW-0812">Transmembrane</keyword>
<evidence type="ECO:0000256" key="14">
    <source>
        <dbReference type="ARBA" id="ARBA00061005"/>
    </source>
</evidence>
<keyword evidence="12" id="KW-0496">Mitochondrion</keyword>
<evidence type="ECO:0000256" key="4">
    <source>
        <dbReference type="ARBA" id="ARBA00004325"/>
    </source>
</evidence>
<dbReference type="CDD" id="cd06141">
    <property type="entry name" value="WRN_exo"/>
    <property type="match status" value="1"/>
</dbReference>
<reference evidence="22" key="1">
    <citation type="journal article" date="2023" name="DNA Res.">
        <title>Chromosome-level genome assembly of Phrynocephalus forsythii using third-generation DNA sequencing and Hi-C analysis.</title>
        <authorList>
            <person name="Qi Y."/>
            <person name="Zhao W."/>
            <person name="Zhao Y."/>
            <person name="Niu C."/>
            <person name="Cao S."/>
            <person name="Zhang Y."/>
        </authorList>
    </citation>
    <scope>NUCLEOTIDE SEQUENCE</scope>
    <source>
        <tissue evidence="22">Muscle</tissue>
    </source>
</reference>
<keyword evidence="8" id="KW-0479">Metal-binding</keyword>
<dbReference type="PANTHER" id="PTHR13620:SF104">
    <property type="entry name" value="EXONUCLEASE 3'-5' DOMAIN-CONTAINING PROTEIN 2"/>
    <property type="match status" value="1"/>
</dbReference>
<dbReference type="InterPro" id="IPR002562">
    <property type="entry name" value="3'-5'_exonuclease_dom"/>
</dbReference>
<keyword evidence="13 20" id="KW-0472">Membrane</keyword>
<feature type="transmembrane region" description="Helical" evidence="20">
    <location>
        <begin position="6"/>
        <end position="25"/>
    </location>
</feature>
<dbReference type="GO" id="GO:0003676">
    <property type="term" value="F:nucleic acid binding"/>
    <property type="evidence" value="ECO:0007669"/>
    <property type="project" value="InterPro"/>
</dbReference>
<comment type="similarity">
    <text evidence="14">Belongs to the EXD2 family.</text>
</comment>
<keyword evidence="9" id="KW-0378">Hydrolase</keyword>
<dbReference type="SUPFAM" id="SSF53098">
    <property type="entry name" value="Ribonuclease H-like"/>
    <property type="match status" value="1"/>
</dbReference>
<dbReference type="Gene3D" id="3.30.420.10">
    <property type="entry name" value="Ribonuclease H-like superfamily/Ribonuclease H"/>
    <property type="match status" value="1"/>
</dbReference>
<feature type="compositionally biased region" description="Polar residues" evidence="19">
    <location>
        <begin position="317"/>
        <end position="327"/>
    </location>
</feature>
<dbReference type="GO" id="GO:0006310">
    <property type="term" value="P:DNA recombination"/>
    <property type="evidence" value="ECO:0007669"/>
    <property type="project" value="UniProtKB-ARBA"/>
</dbReference>
<dbReference type="Proteomes" id="UP001142489">
    <property type="component" value="Unassembled WGS sequence"/>
</dbReference>
<keyword evidence="11 20" id="KW-1133">Transmembrane helix</keyword>
<dbReference type="Pfam" id="PF01612">
    <property type="entry name" value="DNA_pol_A_exo1"/>
    <property type="match status" value="1"/>
</dbReference>
<evidence type="ECO:0000256" key="13">
    <source>
        <dbReference type="ARBA" id="ARBA00023136"/>
    </source>
</evidence>
<dbReference type="PANTHER" id="PTHR13620">
    <property type="entry name" value="3-5 EXONUCLEASE"/>
    <property type="match status" value="1"/>
</dbReference>
<evidence type="ECO:0000256" key="16">
    <source>
        <dbReference type="ARBA" id="ARBA00069878"/>
    </source>
</evidence>
<evidence type="ECO:0000256" key="9">
    <source>
        <dbReference type="ARBA" id="ARBA00022801"/>
    </source>
</evidence>
<dbReference type="AlphaFoldDB" id="A0A9Q0Y719"/>
<evidence type="ECO:0000256" key="5">
    <source>
        <dbReference type="ARBA" id="ARBA00012108"/>
    </source>
</evidence>
<dbReference type="FunFam" id="3.30.420.10:FF:000041">
    <property type="entry name" value="Exonuclease 3'-5' domain containing 2"/>
    <property type="match status" value="1"/>
</dbReference>
<evidence type="ECO:0000256" key="11">
    <source>
        <dbReference type="ARBA" id="ARBA00022989"/>
    </source>
</evidence>
<dbReference type="GO" id="GO:0031966">
    <property type="term" value="C:mitochondrial membrane"/>
    <property type="evidence" value="ECO:0007669"/>
    <property type="project" value="UniProtKB-SubCell"/>
</dbReference>
<evidence type="ECO:0000256" key="8">
    <source>
        <dbReference type="ARBA" id="ARBA00022723"/>
    </source>
</evidence>
<dbReference type="GO" id="GO:0005634">
    <property type="term" value="C:nucleus"/>
    <property type="evidence" value="ECO:0007669"/>
    <property type="project" value="TreeGrafter"/>
</dbReference>
<dbReference type="InterPro" id="IPR012337">
    <property type="entry name" value="RNaseH-like_sf"/>
</dbReference>
<dbReference type="OrthoDB" id="1920326at2759"/>
<keyword evidence="10" id="KW-0269">Exonuclease</keyword>
<gene>
    <name evidence="22" type="ORF">JRQ81_000686</name>
</gene>
<comment type="caution">
    <text evidence="22">The sequence shown here is derived from an EMBL/GenBank/DDBJ whole genome shotgun (WGS) entry which is preliminary data.</text>
</comment>
<evidence type="ECO:0000256" key="7">
    <source>
        <dbReference type="ARBA" id="ARBA00022722"/>
    </source>
</evidence>
<comment type="catalytic activity">
    <reaction evidence="1">
        <text>Exonucleolytic cleavage in the 3'- to 5'-direction to yield nucleoside 5'-phosphates.</text>
        <dbReference type="EC" id="3.1.11.1"/>
    </reaction>
</comment>
<dbReference type="GO" id="GO:0008310">
    <property type="term" value="F:single-stranded DNA 3'-5' DNA exonuclease activity"/>
    <property type="evidence" value="ECO:0007669"/>
    <property type="project" value="UniProtKB-EC"/>
</dbReference>
<evidence type="ECO:0000259" key="21">
    <source>
        <dbReference type="SMART" id="SM00474"/>
    </source>
</evidence>
<evidence type="ECO:0000256" key="20">
    <source>
        <dbReference type="SAM" id="Phobius"/>
    </source>
</evidence>
<evidence type="ECO:0000256" key="15">
    <source>
        <dbReference type="ARBA" id="ARBA00064376"/>
    </source>
</evidence>
<comment type="subunit">
    <text evidence="15">Homodimer. Interacts with RBBP8, MRE11 and BRCA1.</text>
</comment>
<dbReference type="EMBL" id="JAPFRF010000001">
    <property type="protein sequence ID" value="KAJ7344736.1"/>
    <property type="molecule type" value="Genomic_DNA"/>
</dbReference>
<evidence type="ECO:0000313" key="23">
    <source>
        <dbReference type="Proteomes" id="UP001142489"/>
    </source>
</evidence>